<dbReference type="Proteomes" id="UP001367676">
    <property type="component" value="Unassembled WGS sequence"/>
</dbReference>
<name>A0AAN9THI2_9HEMI</name>
<comment type="caution">
    <text evidence="2">The sequence shown here is derived from an EMBL/GenBank/DDBJ whole genome shotgun (WGS) entry which is preliminary data.</text>
</comment>
<sequence>MQTSTRKPYLAFQRRHCQQHQNSRTCYGSNVILHDVFGRVINSVHFVTPSGEFIPQVEFQLLWQQRTKLRKAKSPASQKAEAAGNLSVPSESPPEPRFPFWLHRRRTSGR</sequence>
<evidence type="ECO:0000256" key="1">
    <source>
        <dbReference type="SAM" id="MobiDB-lite"/>
    </source>
</evidence>
<dbReference type="AlphaFoldDB" id="A0AAN9THI2"/>
<proteinExistence type="predicted"/>
<gene>
    <name evidence="2" type="ORF">V9T40_007672</name>
</gene>
<dbReference type="EMBL" id="JBBCAQ010000020">
    <property type="protein sequence ID" value="KAK7592920.1"/>
    <property type="molecule type" value="Genomic_DNA"/>
</dbReference>
<protein>
    <submittedName>
        <fullName evidence="2">Uncharacterized protein</fullName>
    </submittedName>
</protein>
<feature type="region of interest" description="Disordered" evidence="1">
    <location>
        <begin position="72"/>
        <end position="110"/>
    </location>
</feature>
<keyword evidence="3" id="KW-1185">Reference proteome</keyword>
<reference evidence="2 3" key="1">
    <citation type="submission" date="2024-03" db="EMBL/GenBank/DDBJ databases">
        <title>Adaptation during the transition from Ophiocordyceps entomopathogen to insect associate is accompanied by gene loss and intensified selection.</title>
        <authorList>
            <person name="Ward C.M."/>
            <person name="Onetto C.A."/>
            <person name="Borneman A.R."/>
        </authorList>
    </citation>
    <scope>NUCLEOTIDE SEQUENCE [LARGE SCALE GENOMIC DNA]</scope>
    <source>
        <strain evidence="2">AWRI1</strain>
        <tissue evidence="2">Single Adult Female</tissue>
    </source>
</reference>
<evidence type="ECO:0000313" key="2">
    <source>
        <dbReference type="EMBL" id="KAK7592920.1"/>
    </source>
</evidence>
<accession>A0AAN9THI2</accession>
<organism evidence="2 3">
    <name type="scientific">Parthenolecanium corni</name>
    <dbReference type="NCBI Taxonomy" id="536013"/>
    <lineage>
        <taxon>Eukaryota</taxon>
        <taxon>Metazoa</taxon>
        <taxon>Ecdysozoa</taxon>
        <taxon>Arthropoda</taxon>
        <taxon>Hexapoda</taxon>
        <taxon>Insecta</taxon>
        <taxon>Pterygota</taxon>
        <taxon>Neoptera</taxon>
        <taxon>Paraneoptera</taxon>
        <taxon>Hemiptera</taxon>
        <taxon>Sternorrhyncha</taxon>
        <taxon>Coccoidea</taxon>
        <taxon>Coccidae</taxon>
        <taxon>Parthenolecanium</taxon>
    </lineage>
</organism>
<evidence type="ECO:0000313" key="3">
    <source>
        <dbReference type="Proteomes" id="UP001367676"/>
    </source>
</evidence>